<evidence type="ECO:0000313" key="2">
    <source>
        <dbReference type="EMBL" id="OUS46430.1"/>
    </source>
</evidence>
<gene>
    <name evidence="2" type="ORF">BE221DRAFT_191900</name>
    <name evidence="1" type="ORF">OT_ostta11g03180</name>
</gene>
<accession>A0A1Y5IA21</accession>
<dbReference type="GeneID" id="9835787"/>
<proteinExistence type="predicted"/>
<dbReference type="OrthoDB" id="10364014at2759"/>
<keyword evidence="3" id="KW-1185">Reference proteome</keyword>
<accession>A0A454Y6H5</accession>
<organism evidence="1 3">
    <name type="scientific">Ostreococcus tauri</name>
    <name type="common">Marine green alga</name>
    <dbReference type="NCBI Taxonomy" id="70448"/>
    <lineage>
        <taxon>Eukaryota</taxon>
        <taxon>Viridiplantae</taxon>
        <taxon>Chlorophyta</taxon>
        <taxon>Mamiellophyceae</taxon>
        <taxon>Mamiellales</taxon>
        <taxon>Bathycoccaceae</taxon>
        <taxon>Ostreococcus</taxon>
    </lineage>
</organism>
<reference evidence="1" key="2">
    <citation type="journal article" date="2014" name="BMC Genomics">
        <title>An improved genome of the model marine alga Ostreococcus tauri unfolds by assessing Illumina de novo assemblies.</title>
        <authorList>
            <person name="Blanc-Mathieu R."/>
            <person name="Verhelst B."/>
            <person name="Derelle E."/>
            <person name="Rombauts S."/>
            <person name="Bouget F.Y."/>
            <person name="Carre I."/>
            <person name="Chateau A."/>
            <person name="Eyre-Walker A."/>
            <person name="Grimsley N."/>
            <person name="Moreau H."/>
            <person name="Piegu B."/>
            <person name="Rivals E."/>
            <person name="Schackwitz W."/>
            <person name="Van de Peer Y."/>
            <person name="Piganeau G."/>
        </authorList>
    </citation>
    <scope>NUCLEOTIDE SEQUENCE</scope>
    <source>
        <strain evidence="1">RCC4221</strain>
    </source>
</reference>
<dbReference type="Proteomes" id="UP000009170">
    <property type="component" value="Unassembled WGS sequence"/>
</dbReference>
<dbReference type="EMBL" id="KZ155783">
    <property type="protein sequence ID" value="OUS46430.1"/>
    <property type="molecule type" value="Genomic_DNA"/>
</dbReference>
<dbReference type="KEGG" id="ota:OT_ostta11g03180"/>
<name>Q00YG6_OSTTA</name>
<reference evidence="2" key="3">
    <citation type="submission" date="2017-04" db="EMBL/GenBank/DDBJ databases">
        <title>Population genomics of picophytoplankton unveils novel chromosome hypervariability.</title>
        <authorList>
            <consortium name="DOE Joint Genome Institute"/>
            <person name="Blanc-Mathieu R."/>
            <person name="Krasovec M."/>
            <person name="Hebrard M."/>
            <person name="Yau S."/>
            <person name="Desgranges E."/>
            <person name="Martin J."/>
            <person name="Schackwitz W."/>
            <person name="Kuo A."/>
            <person name="Salin G."/>
            <person name="Donnadieu C."/>
            <person name="Desdevises Y."/>
            <person name="Sanchez-Ferandin S."/>
            <person name="Moreau H."/>
            <person name="Rivals E."/>
            <person name="Grigoriev I.V."/>
            <person name="Grimsley N."/>
            <person name="Eyre-Walker A."/>
            <person name="Piganeau G."/>
        </authorList>
    </citation>
    <scope>NUCLEOTIDE SEQUENCE [LARGE SCALE GENOMIC DNA]</scope>
    <source>
        <strain evidence="2">RCC 1115</strain>
    </source>
</reference>
<evidence type="ECO:0000313" key="1">
    <source>
        <dbReference type="EMBL" id="CAL55943.1"/>
    </source>
</evidence>
<protein>
    <submittedName>
        <fullName evidence="1">Unnamed product</fullName>
    </submittedName>
</protein>
<reference evidence="1 3" key="1">
    <citation type="journal article" date="2006" name="Proc. Natl. Acad. Sci. U.S.A.">
        <title>Genome analysis of the smallest free-living eukaryote Ostreococcus tauri unveils many unique features.</title>
        <authorList>
            <person name="Derelle E."/>
            <person name="Ferraz C."/>
            <person name="Rombauts S."/>
            <person name="Rouze P."/>
            <person name="Worden A.Z."/>
            <person name="Robbens S."/>
            <person name="Partensky F."/>
            <person name="Degroeve S."/>
            <person name="Echeynie S."/>
            <person name="Cooke R."/>
            <person name="Saeys Y."/>
            <person name="Wuyts J."/>
            <person name="Jabbari K."/>
            <person name="Bowler C."/>
            <person name="Panaud O."/>
            <person name="Piegu B."/>
            <person name="Ball S.G."/>
            <person name="Ral J.-P."/>
            <person name="Bouget F.-Y."/>
            <person name="Piganeau G."/>
            <person name="De Baets B."/>
            <person name="Picard A."/>
            <person name="Delseny M."/>
            <person name="Demaille J."/>
            <person name="Van de Peer Y."/>
            <person name="Moreau H."/>
        </authorList>
    </citation>
    <scope>NUCLEOTIDE SEQUENCE [LARGE SCALE GENOMIC DNA]</scope>
    <source>
        <strain evidence="1 3">OTTH0595</strain>
    </source>
</reference>
<dbReference type="InParanoid" id="Q00YG6"/>
<dbReference type="Proteomes" id="UP000195557">
    <property type="component" value="Unassembled WGS sequence"/>
</dbReference>
<dbReference type="AlphaFoldDB" id="Q00YG6"/>
<accession>Q00YG6</accession>
<dbReference type="OMA" id="MFFANAG"/>
<dbReference type="RefSeq" id="XP_003082140.1">
    <property type="nucleotide sequence ID" value="XM_003082092.1"/>
</dbReference>
<dbReference type="EMBL" id="CAID01000011">
    <property type="protein sequence ID" value="CAL55943.1"/>
    <property type="molecule type" value="Genomic_DNA"/>
</dbReference>
<sequence>MPVDKLMMLSGMGTLGYGTQMRFAGKTFSNMYWKEGERNKADTVQANWLGTVLLGTSAIQLCAALDGECSKNQLAGAALSWALTLPEYVNQRDDFHTPMFFANAGMGAAMTAVLVKAWMDKDGSK</sequence>
<evidence type="ECO:0000313" key="3">
    <source>
        <dbReference type="Proteomes" id="UP000009170"/>
    </source>
</evidence>